<keyword evidence="10" id="KW-1185">Reference proteome</keyword>
<dbReference type="Pfam" id="PF07281">
    <property type="entry name" value="INSIG"/>
    <property type="match status" value="1"/>
</dbReference>
<evidence type="ECO:0000313" key="10">
    <source>
        <dbReference type="Proteomes" id="UP000761534"/>
    </source>
</evidence>
<keyword evidence="6 8" id="KW-0472">Membrane</keyword>
<dbReference type="InterPro" id="IPR025929">
    <property type="entry name" value="INSIG_fam"/>
</dbReference>
<evidence type="ECO:0000256" key="4">
    <source>
        <dbReference type="ARBA" id="ARBA00022824"/>
    </source>
</evidence>
<keyword evidence="5 8" id="KW-1133">Transmembrane helix</keyword>
<dbReference type="Proteomes" id="UP000761534">
    <property type="component" value="Unassembled WGS sequence"/>
</dbReference>
<feature type="transmembrane region" description="Helical" evidence="8">
    <location>
        <begin position="260"/>
        <end position="279"/>
    </location>
</feature>
<dbReference type="PANTHER" id="PTHR15301:SF3">
    <property type="entry name" value="PROTEIN NSG1-RELATED"/>
    <property type="match status" value="1"/>
</dbReference>
<dbReference type="GO" id="GO:0005789">
    <property type="term" value="C:endoplasmic reticulum membrane"/>
    <property type="evidence" value="ECO:0007669"/>
    <property type="project" value="UniProtKB-SubCell"/>
</dbReference>
<evidence type="ECO:0000313" key="9">
    <source>
        <dbReference type="EMBL" id="KAA8896483.1"/>
    </source>
</evidence>
<evidence type="ECO:0000256" key="8">
    <source>
        <dbReference type="SAM" id="Phobius"/>
    </source>
</evidence>
<protein>
    <submittedName>
        <fullName evidence="9">Uncharacterized protein</fullName>
    </submittedName>
</protein>
<keyword evidence="4" id="KW-0256">Endoplasmic reticulum</keyword>
<keyword evidence="3 8" id="KW-0812">Transmembrane</keyword>
<dbReference type="VEuPathDB" id="FungiDB:TRICI_006888"/>
<dbReference type="PANTHER" id="PTHR15301">
    <property type="entry name" value="INSULIN-INDUCED GENE 1"/>
    <property type="match status" value="1"/>
</dbReference>
<comment type="caution">
    <text evidence="9">The sequence shown here is derived from an EMBL/GenBank/DDBJ whole genome shotgun (WGS) entry which is preliminary data.</text>
</comment>
<evidence type="ECO:0000256" key="5">
    <source>
        <dbReference type="ARBA" id="ARBA00022989"/>
    </source>
</evidence>
<name>A0A6A1LJS8_9ASCO</name>
<evidence type="ECO:0000256" key="3">
    <source>
        <dbReference type="ARBA" id="ARBA00022692"/>
    </source>
</evidence>
<reference evidence="9" key="1">
    <citation type="journal article" date="2019" name="G3 (Bethesda)">
        <title>Genome Assemblies of Two Rare Opportunistic Yeast Pathogens: Diutina rugosa (syn. Candida rugosa) and Trichomonascus ciferrii (syn. Candida ciferrii).</title>
        <authorList>
            <person name="Mixao V."/>
            <person name="Saus E."/>
            <person name="Hansen A.P."/>
            <person name="Lass-Florl C."/>
            <person name="Gabaldon T."/>
        </authorList>
    </citation>
    <scope>NUCLEOTIDE SEQUENCE</scope>
    <source>
        <strain evidence="9">CBS 4856</strain>
    </source>
</reference>
<feature type="compositionally biased region" description="Basic and acidic residues" evidence="7">
    <location>
        <begin position="1"/>
        <end position="10"/>
    </location>
</feature>
<dbReference type="GO" id="GO:0016126">
    <property type="term" value="P:sterol biosynthetic process"/>
    <property type="evidence" value="ECO:0007669"/>
    <property type="project" value="TreeGrafter"/>
</dbReference>
<feature type="transmembrane region" description="Helical" evidence="8">
    <location>
        <begin position="138"/>
        <end position="159"/>
    </location>
</feature>
<feature type="transmembrane region" description="Helical" evidence="8">
    <location>
        <begin position="229"/>
        <end position="248"/>
    </location>
</feature>
<evidence type="ECO:0000256" key="2">
    <source>
        <dbReference type="ARBA" id="ARBA00007475"/>
    </source>
</evidence>
<feature type="region of interest" description="Disordered" evidence="7">
    <location>
        <begin position="1"/>
        <end position="34"/>
    </location>
</feature>
<dbReference type="AlphaFoldDB" id="A0A6A1LJS8"/>
<feature type="compositionally biased region" description="Polar residues" evidence="7">
    <location>
        <begin position="62"/>
        <end position="77"/>
    </location>
</feature>
<feature type="compositionally biased region" description="Polar residues" evidence="7">
    <location>
        <begin position="11"/>
        <end position="21"/>
    </location>
</feature>
<dbReference type="OrthoDB" id="205546at2759"/>
<gene>
    <name evidence="9" type="ORF">TRICI_006888</name>
</gene>
<dbReference type="EMBL" id="SWFS01000579">
    <property type="protein sequence ID" value="KAA8896483.1"/>
    <property type="molecule type" value="Genomic_DNA"/>
</dbReference>
<evidence type="ECO:0000256" key="6">
    <source>
        <dbReference type="ARBA" id="ARBA00023136"/>
    </source>
</evidence>
<feature type="compositionally biased region" description="Low complexity" evidence="7">
    <location>
        <begin position="22"/>
        <end position="34"/>
    </location>
</feature>
<organism evidence="9 10">
    <name type="scientific">Trichomonascus ciferrii</name>
    <dbReference type="NCBI Taxonomy" id="44093"/>
    <lineage>
        <taxon>Eukaryota</taxon>
        <taxon>Fungi</taxon>
        <taxon>Dikarya</taxon>
        <taxon>Ascomycota</taxon>
        <taxon>Saccharomycotina</taxon>
        <taxon>Dipodascomycetes</taxon>
        <taxon>Dipodascales</taxon>
        <taxon>Trichomonascaceae</taxon>
        <taxon>Trichomonascus</taxon>
        <taxon>Trichomonascus ciferrii complex</taxon>
    </lineage>
</organism>
<evidence type="ECO:0000256" key="7">
    <source>
        <dbReference type="SAM" id="MobiDB-lite"/>
    </source>
</evidence>
<proteinExistence type="inferred from homology"/>
<accession>A0A6A1LJS8</accession>
<feature type="region of interest" description="Disordered" evidence="7">
    <location>
        <begin position="61"/>
        <end position="93"/>
    </location>
</feature>
<comment type="subcellular location">
    <subcellularLocation>
        <location evidence="1">Endoplasmic reticulum membrane</location>
        <topology evidence="1">Multi-pass membrane protein</topology>
    </subcellularLocation>
</comment>
<evidence type="ECO:0000256" key="1">
    <source>
        <dbReference type="ARBA" id="ARBA00004477"/>
    </source>
</evidence>
<feature type="transmembrane region" description="Helical" evidence="8">
    <location>
        <begin position="203"/>
        <end position="222"/>
    </location>
</feature>
<sequence length="300" mass="32169">MSGDFRKRASGDSNGTLTPTRNSNSNGNNGLASHSNSFLNLTNSALSGVFGSQVSLAELTGDVSNAPSRRPSTGDLQSESKESSSSSSGSGGGRPVSAVSLATSIATLFGFGVAYGQLSRHLHDNHQVTSYTLDIDQTGAFSLLWGSQGIVLGFLFPLFDWLYPEKNRKWSRGKGGADWSSIIRSVAAFMGVAYGIRKLSWTSTLQAAFYWGMVNPCLWFILDATRNGFILSCLTAIVGTTVFALIFPNHLPAPGLSEEYVSVTVWVASVFFCCSICFGNTGRRLLSFPDNSSVDYDDEK</sequence>
<comment type="similarity">
    <text evidence="2">Belongs to the INSIG family.</text>
</comment>